<keyword evidence="7 8" id="KW-0030">Aminoacyl-tRNA synthetase</keyword>
<comment type="function">
    <text evidence="8">Catalyzes the attachment of tryptophan to tRNA(Trp).</text>
</comment>
<dbReference type="Gene3D" id="3.40.50.620">
    <property type="entry name" value="HUPs"/>
    <property type="match status" value="1"/>
</dbReference>
<comment type="subcellular location">
    <subcellularLocation>
        <location evidence="8">Cytoplasm</location>
    </subcellularLocation>
</comment>
<evidence type="ECO:0000256" key="6">
    <source>
        <dbReference type="ARBA" id="ARBA00022917"/>
    </source>
</evidence>
<evidence type="ECO:0000313" key="10">
    <source>
        <dbReference type="EMBL" id="HDS10439.1"/>
    </source>
</evidence>
<dbReference type="InterPro" id="IPR002306">
    <property type="entry name" value="Trp-tRNA-ligase"/>
</dbReference>
<dbReference type="AlphaFoldDB" id="A0A7C1E1A1"/>
<dbReference type="GO" id="GO:0004830">
    <property type="term" value="F:tryptophan-tRNA ligase activity"/>
    <property type="evidence" value="ECO:0007669"/>
    <property type="project" value="UniProtKB-UniRule"/>
</dbReference>
<sequence length="368" mass="42222">MDEIKLDPWGDSLVRDYEKLFTVFGIRPFREVLPLLDKPHLLHRRGVVFGHRDFDRVLQAYRSGEKVALLTGFMPSGRFHFGHKMLMDQIIYYQSIGMDVIIAIADIEAYVVRRIPRQEALKIAVEEYIANAVALGLDLSRARIYFQSNMDAPYYRLVQMFSQKVSMTEMEAIYGELSPGKIMASLTQMADILHPMLKEYGGYKHVFVPVGPDQDPHIRLARDIADRFESELGLRRPASTYHRFMTGLNGGKMSSSKPDSAIFLLEPIDSAVAKLKRALTGGRATVEEQRRLGGVPEACSVYEMYHYHLVTSDEELLNIYRRCVRGELLCGEDKQYAAEKLARWMEEHRRKWEHALSLVTSKLDLPSF</sequence>
<keyword evidence="3 8" id="KW-0436">Ligase</keyword>
<dbReference type="GO" id="GO:0006436">
    <property type="term" value="P:tryptophanyl-tRNA aminoacylation"/>
    <property type="evidence" value="ECO:0007669"/>
    <property type="project" value="UniProtKB-UniRule"/>
</dbReference>
<keyword evidence="2 8" id="KW-0963">Cytoplasm</keyword>
<evidence type="ECO:0000256" key="1">
    <source>
        <dbReference type="ARBA" id="ARBA00005594"/>
    </source>
</evidence>
<evidence type="ECO:0000256" key="4">
    <source>
        <dbReference type="ARBA" id="ARBA00022741"/>
    </source>
</evidence>
<dbReference type="InterPro" id="IPR002305">
    <property type="entry name" value="aa-tRNA-synth_Ic"/>
</dbReference>
<dbReference type="EC" id="6.1.1.2" evidence="8"/>
<evidence type="ECO:0000256" key="3">
    <source>
        <dbReference type="ARBA" id="ARBA00022598"/>
    </source>
</evidence>
<dbReference type="GO" id="GO:0005737">
    <property type="term" value="C:cytoplasm"/>
    <property type="evidence" value="ECO:0007669"/>
    <property type="project" value="UniProtKB-SubCell"/>
</dbReference>
<dbReference type="PANTHER" id="PTHR10055">
    <property type="entry name" value="TRYPTOPHANYL-TRNA SYNTHETASE"/>
    <property type="match status" value="1"/>
</dbReference>
<keyword evidence="6 8" id="KW-0648">Protein biosynthesis</keyword>
<dbReference type="Gene3D" id="1.10.240.10">
    <property type="entry name" value="Tyrosyl-Transfer RNA Synthetase"/>
    <property type="match status" value="1"/>
</dbReference>
<evidence type="ECO:0000256" key="5">
    <source>
        <dbReference type="ARBA" id="ARBA00022840"/>
    </source>
</evidence>
<dbReference type="PRINTS" id="PR01039">
    <property type="entry name" value="TRNASYNTHTRP"/>
</dbReference>
<dbReference type="PANTHER" id="PTHR10055:SF5">
    <property type="entry name" value="TRYPTOPHAN--TRNA LIGASE"/>
    <property type="match status" value="1"/>
</dbReference>
<dbReference type="InterPro" id="IPR020653">
    <property type="entry name" value="Tryptophan-tRNA-ligase_arc"/>
</dbReference>
<evidence type="ECO:0000256" key="2">
    <source>
        <dbReference type="ARBA" id="ARBA00022490"/>
    </source>
</evidence>
<organism evidence="10">
    <name type="scientific">Fervidicoccus fontis</name>
    <dbReference type="NCBI Taxonomy" id="683846"/>
    <lineage>
        <taxon>Archaea</taxon>
        <taxon>Thermoproteota</taxon>
        <taxon>Thermoprotei</taxon>
        <taxon>Fervidicoccales</taxon>
        <taxon>Fervidicoccaceae</taxon>
        <taxon>Fervidicoccus</taxon>
    </lineage>
</organism>
<comment type="caution">
    <text evidence="10">The sequence shown here is derived from an EMBL/GenBank/DDBJ whole genome shotgun (WGS) entry which is preliminary data.</text>
</comment>
<dbReference type="NCBIfam" id="NF008925">
    <property type="entry name" value="PRK12285.1-2"/>
    <property type="match status" value="1"/>
</dbReference>
<dbReference type="Pfam" id="PF00579">
    <property type="entry name" value="tRNA-synt_1b"/>
    <property type="match status" value="1"/>
</dbReference>
<dbReference type="FunFam" id="3.40.50.620:FF:000207">
    <property type="entry name" value="Tryptophan--tRNA ligase"/>
    <property type="match status" value="1"/>
</dbReference>
<dbReference type="NCBIfam" id="TIGR00233">
    <property type="entry name" value="trpS"/>
    <property type="match status" value="1"/>
</dbReference>
<feature type="short sequence motif" description="'KMSKS' region" evidence="8">
    <location>
        <begin position="252"/>
        <end position="256"/>
    </location>
</feature>
<name>A0A7C1E1A1_9CREN</name>
<comment type="catalytic activity">
    <reaction evidence="8">
        <text>tRNA(Trp) + L-tryptophan + ATP = L-tryptophyl-tRNA(Trp) + AMP + diphosphate + H(+)</text>
        <dbReference type="Rhea" id="RHEA:24080"/>
        <dbReference type="Rhea" id="RHEA-COMP:9671"/>
        <dbReference type="Rhea" id="RHEA-COMP:9705"/>
        <dbReference type="ChEBI" id="CHEBI:15378"/>
        <dbReference type="ChEBI" id="CHEBI:30616"/>
        <dbReference type="ChEBI" id="CHEBI:33019"/>
        <dbReference type="ChEBI" id="CHEBI:57912"/>
        <dbReference type="ChEBI" id="CHEBI:78442"/>
        <dbReference type="ChEBI" id="CHEBI:78535"/>
        <dbReference type="ChEBI" id="CHEBI:456215"/>
        <dbReference type="EC" id="6.1.1.2"/>
    </reaction>
</comment>
<dbReference type="GO" id="GO:0005524">
    <property type="term" value="F:ATP binding"/>
    <property type="evidence" value="ECO:0007669"/>
    <property type="project" value="UniProtKB-UniRule"/>
</dbReference>
<evidence type="ECO:0000256" key="9">
    <source>
        <dbReference type="RuleBase" id="RU363036"/>
    </source>
</evidence>
<comment type="similarity">
    <text evidence="1 8 9">Belongs to the class-I aminoacyl-tRNA synthetase family.</text>
</comment>
<dbReference type="SUPFAM" id="SSF52374">
    <property type="entry name" value="Nucleotidylyl transferase"/>
    <property type="match status" value="1"/>
</dbReference>
<accession>A0A7C1E1A1</accession>
<keyword evidence="5 8" id="KW-0067">ATP-binding</keyword>
<feature type="short sequence motif" description="'HIGH' region" evidence="8">
    <location>
        <begin position="75"/>
        <end position="83"/>
    </location>
</feature>
<protein>
    <recommendedName>
        <fullName evidence="8">Tryptophan--tRNA ligase</fullName>
        <ecNumber evidence="8">6.1.1.2</ecNumber>
    </recommendedName>
    <alternativeName>
        <fullName evidence="8">Tryptophanyl-tRNA synthetase</fullName>
        <shortName evidence="8">TrpRS</shortName>
    </alternativeName>
</protein>
<dbReference type="EMBL" id="DSDY01000073">
    <property type="protein sequence ID" value="HDS10439.1"/>
    <property type="molecule type" value="Genomic_DNA"/>
</dbReference>
<keyword evidence="4 8" id="KW-0547">Nucleotide-binding</keyword>
<proteinExistence type="inferred from homology"/>
<evidence type="ECO:0000256" key="8">
    <source>
        <dbReference type="HAMAP-Rule" id="MF_00140"/>
    </source>
</evidence>
<evidence type="ECO:0000256" key="7">
    <source>
        <dbReference type="ARBA" id="ARBA00023146"/>
    </source>
</evidence>
<dbReference type="HAMAP" id="MF_00140_A">
    <property type="entry name" value="Trp_tRNA_synth_A"/>
    <property type="match status" value="1"/>
</dbReference>
<gene>
    <name evidence="8" type="primary">trpS</name>
    <name evidence="10" type="ORF">ENO04_02275</name>
</gene>
<dbReference type="InterPro" id="IPR014729">
    <property type="entry name" value="Rossmann-like_a/b/a_fold"/>
</dbReference>
<reference evidence="10" key="1">
    <citation type="journal article" date="2020" name="mSystems">
        <title>Genome- and Community-Level Interaction Insights into Carbon Utilization and Element Cycling Functions of Hydrothermarchaeota in Hydrothermal Sediment.</title>
        <authorList>
            <person name="Zhou Z."/>
            <person name="Liu Y."/>
            <person name="Xu W."/>
            <person name="Pan J."/>
            <person name="Luo Z.H."/>
            <person name="Li M."/>
        </authorList>
    </citation>
    <scope>NUCLEOTIDE SEQUENCE [LARGE SCALE GENOMIC DNA]</scope>
    <source>
        <strain evidence="10">SpSt-123</strain>
    </source>
</reference>